<protein>
    <submittedName>
        <fullName evidence="2">Uncharacterized protein</fullName>
    </submittedName>
</protein>
<dbReference type="AlphaFoldDB" id="A0A3M7RR66"/>
<dbReference type="OrthoDB" id="413122at2759"/>
<organism evidence="2 3">
    <name type="scientific">Brachionus plicatilis</name>
    <name type="common">Marine rotifer</name>
    <name type="synonym">Brachionus muelleri</name>
    <dbReference type="NCBI Taxonomy" id="10195"/>
    <lineage>
        <taxon>Eukaryota</taxon>
        <taxon>Metazoa</taxon>
        <taxon>Spiralia</taxon>
        <taxon>Gnathifera</taxon>
        <taxon>Rotifera</taxon>
        <taxon>Eurotatoria</taxon>
        <taxon>Monogononta</taxon>
        <taxon>Pseudotrocha</taxon>
        <taxon>Ploima</taxon>
        <taxon>Brachionidae</taxon>
        <taxon>Brachionus</taxon>
    </lineage>
</organism>
<name>A0A3M7RR66_BRAPC</name>
<sequence>MEKSYPEALRNIQKGKNKQVEAQNKKRPITGEKIPIGTKVLISIPGIIQNKLHPKYRGPFTVIGLTKNDNYIIPFHGSD</sequence>
<evidence type="ECO:0000313" key="3">
    <source>
        <dbReference type="Proteomes" id="UP000276133"/>
    </source>
</evidence>
<keyword evidence="3" id="KW-1185">Reference proteome</keyword>
<reference evidence="2 3" key="1">
    <citation type="journal article" date="2018" name="Sci. Rep.">
        <title>Genomic signatures of local adaptation to the degree of environmental predictability in rotifers.</title>
        <authorList>
            <person name="Franch-Gras L."/>
            <person name="Hahn C."/>
            <person name="Garcia-Roger E.M."/>
            <person name="Carmona M.J."/>
            <person name="Serra M."/>
            <person name="Gomez A."/>
        </authorList>
    </citation>
    <scope>NUCLEOTIDE SEQUENCE [LARGE SCALE GENOMIC DNA]</scope>
    <source>
        <strain evidence="2">HYR1</strain>
    </source>
</reference>
<evidence type="ECO:0000256" key="1">
    <source>
        <dbReference type="SAM" id="MobiDB-lite"/>
    </source>
</evidence>
<accession>A0A3M7RR66</accession>
<evidence type="ECO:0000313" key="2">
    <source>
        <dbReference type="EMBL" id="RNA25835.1"/>
    </source>
</evidence>
<comment type="caution">
    <text evidence="2">The sequence shown here is derived from an EMBL/GenBank/DDBJ whole genome shotgun (WGS) entry which is preliminary data.</text>
</comment>
<gene>
    <name evidence="2" type="ORF">BpHYR1_020929</name>
</gene>
<proteinExistence type="predicted"/>
<feature type="region of interest" description="Disordered" evidence="1">
    <location>
        <begin position="1"/>
        <end position="26"/>
    </location>
</feature>
<dbReference type="EMBL" id="REGN01002849">
    <property type="protein sequence ID" value="RNA25835.1"/>
    <property type="molecule type" value="Genomic_DNA"/>
</dbReference>
<dbReference type="Proteomes" id="UP000276133">
    <property type="component" value="Unassembled WGS sequence"/>
</dbReference>